<dbReference type="PROSITE" id="PS50043">
    <property type="entry name" value="HTH_LUXR_2"/>
    <property type="match status" value="1"/>
</dbReference>
<name>A0ABW0MT94_9ACTN</name>
<evidence type="ECO:0000256" key="1">
    <source>
        <dbReference type="ARBA" id="ARBA00023015"/>
    </source>
</evidence>
<gene>
    <name evidence="5" type="ORF">ACFPKY_00470</name>
</gene>
<keyword evidence="2" id="KW-0238">DNA-binding</keyword>
<evidence type="ECO:0000313" key="6">
    <source>
        <dbReference type="Proteomes" id="UP001595956"/>
    </source>
</evidence>
<keyword evidence="3" id="KW-0804">Transcription</keyword>
<dbReference type="PANTHER" id="PTHR44688:SF16">
    <property type="entry name" value="DNA-BINDING TRANSCRIPTIONAL ACTIVATOR DEVR_DOSR"/>
    <property type="match status" value="1"/>
</dbReference>
<dbReference type="RefSeq" id="WP_345180738.1">
    <property type="nucleotide sequence ID" value="NZ_BAABFQ010000008.1"/>
</dbReference>
<keyword evidence="1" id="KW-0805">Transcription regulation</keyword>
<dbReference type="SMART" id="SM00421">
    <property type="entry name" value="HTH_LUXR"/>
    <property type="match status" value="1"/>
</dbReference>
<dbReference type="SUPFAM" id="SSF46894">
    <property type="entry name" value="C-terminal effector domain of the bipartite response regulators"/>
    <property type="match status" value="1"/>
</dbReference>
<protein>
    <submittedName>
        <fullName evidence="5">LuxR C-terminal-related transcriptional regulator</fullName>
    </submittedName>
</protein>
<dbReference type="InterPro" id="IPR016032">
    <property type="entry name" value="Sig_transdc_resp-reg_C-effctor"/>
</dbReference>
<dbReference type="PRINTS" id="PR00038">
    <property type="entry name" value="HTHLUXR"/>
</dbReference>
<evidence type="ECO:0000256" key="2">
    <source>
        <dbReference type="ARBA" id="ARBA00023125"/>
    </source>
</evidence>
<accession>A0ABW0MT94</accession>
<keyword evidence="6" id="KW-1185">Reference proteome</keyword>
<dbReference type="InterPro" id="IPR000792">
    <property type="entry name" value="Tscrpt_reg_LuxR_C"/>
</dbReference>
<dbReference type="Pfam" id="PF00196">
    <property type="entry name" value="GerE"/>
    <property type="match status" value="1"/>
</dbReference>
<dbReference type="Gene3D" id="3.40.50.2300">
    <property type="match status" value="1"/>
</dbReference>
<dbReference type="EMBL" id="JBHSMD010000001">
    <property type="protein sequence ID" value="MFC5491549.1"/>
    <property type="molecule type" value="Genomic_DNA"/>
</dbReference>
<sequence>MPTQCHVAVAADQSLIADTVSAALVTPGMRVTGVRWRTEPAPWVPVPRVEDPIDVGVMLCDLQPRWRLVQARWMIHSVRAPWLVLTGAPRGPLWGAMLDAGAVAVYPSASTLNEVRLMVGRVVAGESLMDAGEMAALRAAWHTAERARLTAVRSVRSLSPREFLVLELMHAGEPVQGIAAQLDVSESTVRSHVRAVLRKLDVRTQLAAVAEFEAASAGIDGDADGDADDWPGGS</sequence>
<reference evidence="6" key="1">
    <citation type="journal article" date="2019" name="Int. J. Syst. Evol. Microbiol.">
        <title>The Global Catalogue of Microorganisms (GCM) 10K type strain sequencing project: providing services to taxonomists for standard genome sequencing and annotation.</title>
        <authorList>
            <consortium name="The Broad Institute Genomics Platform"/>
            <consortium name="The Broad Institute Genome Sequencing Center for Infectious Disease"/>
            <person name="Wu L."/>
            <person name="Ma J."/>
        </authorList>
    </citation>
    <scope>NUCLEOTIDE SEQUENCE [LARGE SCALE GENOMIC DNA]</scope>
    <source>
        <strain evidence="6">KACC 13778</strain>
    </source>
</reference>
<comment type="caution">
    <text evidence="5">The sequence shown here is derived from an EMBL/GenBank/DDBJ whole genome shotgun (WGS) entry which is preliminary data.</text>
</comment>
<evidence type="ECO:0000259" key="4">
    <source>
        <dbReference type="PROSITE" id="PS50043"/>
    </source>
</evidence>
<organism evidence="5 6">
    <name type="scientific">Nocardioides caricicola</name>
    <dbReference type="NCBI Taxonomy" id="634770"/>
    <lineage>
        <taxon>Bacteria</taxon>
        <taxon>Bacillati</taxon>
        <taxon>Actinomycetota</taxon>
        <taxon>Actinomycetes</taxon>
        <taxon>Propionibacteriales</taxon>
        <taxon>Nocardioidaceae</taxon>
        <taxon>Nocardioides</taxon>
    </lineage>
</organism>
<evidence type="ECO:0000256" key="3">
    <source>
        <dbReference type="ARBA" id="ARBA00023163"/>
    </source>
</evidence>
<feature type="domain" description="HTH luxR-type" evidence="4">
    <location>
        <begin position="151"/>
        <end position="216"/>
    </location>
</feature>
<dbReference type="PANTHER" id="PTHR44688">
    <property type="entry name" value="DNA-BINDING TRANSCRIPTIONAL ACTIVATOR DEVR_DOSR"/>
    <property type="match status" value="1"/>
</dbReference>
<dbReference type="PROSITE" id="PS00622">
    <property type="entry name" value="HTH_LUXR_1"/>
    <property type="match status" value="1"/>
</dbReference>
<evidence type="ECO:0000313" key="5">
    <source>
        <dbReference type="EMBL" id="MFC5491549.1"/>
    </source>
</evidence>
<dbReference type="Proteomes" id="UP001595956">
    <property type="component" value="Unassembled WGS sequence"/>
</dbReference>
<dbReference type="CDD" id="cd06170">
    <property type="entry name" value="LuxR_C_like"/>
    <property type="match status" value="1"/>
</dbReference>
<proteinExistence type="predicted"/>